<accession>A0A7T4PMR7</accession>
<sequence length="57" mass="6102">MPANDVTQAPIYHSLVQEHGDVLATARKAAEETRQTAQDVLDFSTPPRLNAPAEAAS</sequence>
<dbReference type="RefSeq" id="WP_162933532.1">
    <property type="nucleotide sequence ID" value="NZ_CP015588.1"/>
</dbReference>
<evidence type="ECO:0000313" key="2">
    <source>
        <dbReference type="EMBL" id="QQC93143.1"/>
    </source>
</evidence>
<organism evidence="2 3">
    <name type="scientific">Streptomyces alfalfae</name>
    <dbReference type="NCBI Taxonomy" id="1642299"/>
    <lineage>
        <taxon>Bacteria</taxon>
        <taxon>Bacillati</taxon>
        <taxon>Actinomycetota</taxon>
        <taxon>Actinomycetes</taxon>
        <taxon>Kitasatosporales</taxon>
        <taxon>Streptomycetaceae</taxon>
        <taxon>Streptomyces</taxon>
    </lineage>
</organism>
<protein>
    <submittedName>
        <fullName evidence="2">Uncharacterized protein</fullName>
    </submittedName>
</protein>
<gene>
    <name evidence="2" type="ORF">I8755_36020</name>
</gene>
<dbReference type="EMBL" id="CP065959">
    <property type="protein sequence ID" value="QQC93143.1"/>
    <property type="molecule type" value="Genomic_DNA"/>
</dbReference>
<feature type="region of interest" description="Disordered" evidence="1">
    <location>
        <begin position="28"/>
        <end position="57"/>
    </location>
</feature>
<dbReference type="AlphaFoldDB" id="A0A7T4PMR7"/>
<evidence type="ECO:0000256" key="1">
    <source>
        <dbReference type="SAM" id="MobiDB-lite"/>
    </source>
</evidence>
<name>A0A7T4PMR7_9ACTN</name>
<evidence type="ECO:0000313" key="3">
    <source>
        <dbReference type="Proteomes" id="UP000596130"/>
    </source>
</evidence>
<proteinExistence type="predicted"/>
<dbReference type="Proteomes" id="UP000596130">
    <property type="component" value="Chromosome"/>
</dbReference>
<reference evidence="2 3" key="1">
    <citation type="submission" date="2020-12" db="EMBL/GenBank/DDBJ databases">
        <title>Identification and biosynthesis of polyene macrolides produced by Streptomyces alfalfae Men-myco-93-63.</title>
        <authorList>
            <person name="Liu D."/>
            <person name="Li Y."/>
            <person name="Liu L."/>
            <person name="Han X."/>
            <person name="Shen F."/>
        </authorList>
    </citation>
    <scope>NUCLEOTIDE SEQUENCE [LARGE SCALE GENOMIC DNA]</scope>
    <source>
        <strain evidence="2 3">Men-myco-93-63</strain>
    </source>
</reference>